<reference evidence="2" key="1">
    <citation type="submission" date="2019-04" db="EMBL/GenBank/DDBJ databases">
        <authorList>
            <consortium name="Pathogen Informatics"/>
        </authorList>
    </citation>
    <scope>NUCLEOTIDE SEQUENCE</scope>
    <source>
        <strain evidence="2">GPSC53</strain>
    </source>
</reference>
<accession>A0A4J1U053</accession>
<dbReference type="EMBL" id="CAATGH010000002">
    <property type="protein sequence ID" value="VNP38719.1"/>
    <property type="molecule type" value="Genomic_DNA"/>
</dbReference>
<feature type="region of interest" description="Disordered" evidence="1">
    <location>
        <begin position="140"/>
        <end position="161"/>
    </location>
</feature>
<feature type="compositionally biased region" description="Low complexity" evidence="1">
    <location>
        <begin position="140"/>
        <end position="152"/>
    </location>
</feature>
<dbReference type="AlphaFoldDB" id="A0A4J1U053"/>
<name>A0A4J1U053_STREE</name>
<protein>
    <submittedName>
        <fullName evidence="2">Uncharacterized protein</fullName>
    </submittedName>
</protein>
<organism evidence="2">
    <name type="scientific">Streptococcus pneumoniae</name>
    <dbReference type="NCBI Taxonomy" id="1313"/>
    <lineage>
        <taxon>Bacteria</taxon>
        <taxon>Bacillati</taxon>
        <taxon>Bacillota</taxon>
        <taxon>Bacilli</taxon>
        <taxon>Lactobacillales</taxon>
        <taxon>Streptococcaceae</taxon>
        <taxon>Streptococcus</taxon>
    </lineage>
</organism>
<evidence type="ECO:0000256" key="1">
    <source>
        <dbReference type="SAM" id="MobiDB-lite"/>
    </source>
</evidence>
<gene>
    <name evidence="2" type="ORF">SAMEA2341604_00307</name>
</gene>
<sequence length="161" mass="16626">MFTGRSNSSPFLGVGLIQSPRLPTFLISSAGLKTSPEPTSSLLFKGTGLKTSTGCSNSSPFLGVGLIQSPRLPTFLISSAGLKTSPEPTSSLLFKGTGLKTSTGCSNSSPFLGVGLIQSPRLYHSSIKLLKTSSIMFHSSSESSGIGCNSPSVPSSFSMNE</sequence>
<evidence type="ECO:0000313" key="2">
    <source>
        <dbReference type="EMBL" id="VNP38719.1"/>
    </source>
</evidence>
<proteinExistence type="predicted"/>